<comment type="caution">
    <text evidence="5">The sequence shown here is derived from an EMBL/GenBank/DDBJ whole genome shotgun (WGS) entry which is preliminary data.</text>
</comment>
<feature type="domain" description="Response regulatory" evidence="4">
    <location>
        <begin position="4"/>
        <end position="121"/>
    </location>
</feature>
<evidence type="ECO:0000259" key="4">
    <source>
        <dbReference type="PROSITE" id="PS50110"/>
    </source>
</evidence>
<dbReference type="Gene3D" id="3.40.50.2300">
    <property type="match status" value="1"/>
</dbReference>
<dbReference type="InterPro" id="IPR011006">
    <property type="entry name" value="CheY-like_superfamily"/>
</dbReference>
<dbReference type="InterPro" id="IPR001789">
    <property type="entry name" value="Sig_transdc_resp-reg_receiver"/>
</dbReference>
<protein>
    <recommendedName>
        <fullName evidence="4">Response regulatory domain-containing protein</fullName>
    </recommendedName>
</protein>
<organism evidence="5 6">
    <name type="scientific">Candidatus Yanofskybacteria bacterium RIFCSPHIGHO2_02_FULL_43_15c</name>
    <dbReference type="NCBI Taxonomy" id="1802679"/>
    <lineage>
        <taxon>Bacteria</taxon>
        <taxon>Candidatus Yanofskyibacteriota</taxon>
    </lineage>
</organism>
<feature type="modified residue" description="4-aspartylphosphate" evidence="3">
    <location>
        <position position="53"/>
    </location>
</feature>
<evidence type="ECO:0000256" key="1">
    <source>
        <dbReference type="ARBA" id="ARBA00022553"/>
    </source>
</evidence>
<dbReference type="PANTHER" id="PTHR44591">
    <property type="entry name" value="STRESS RESPONSE REGULATOR PROTEIN 1"/>
    <property type="match status" value="1"/>
</dbReference>
<dbReference type="SUPFAM" id="SSF52172">
    <property type="entry name" value="CheY-like"/>
    <property type="match status" value="1"/>
</dbReference>
<dbReference type="EMBL" id="MGJT01000033">
    <property type="protein sequence ID" value="OGN11343.1"/>
    <property type="molecule type" value="Genomic_DNA"/>
</dbReference>
<gene>
    <name evidence="5" type="ORF">A3C71_02045</name>
</gene>
<dbReference type="PROSITE" id="PS50110">
    <property type="entry name" value="RESPONSE_REGULATORY"/>
    <property type="match status" value="1"/>
</dbReference>
<dbReference type="InterPro" id="IPR050595">
    <property type="entry name" value="Bact_response_regulator"/>
</dbReference>
<name>A0A1F8FDX8_9BACT</name>
<dbReference type="Pfam" id="PF00072">
    <property type="entry name" value="Response_reg"/>
    <property type="match status" value="1"/>
</dbReference>
<sequence length="128" mass="14403">MPKKVLIVEDEGPILRLLAEQFRKNGFEALEAKDGEKGLEMAQNSQPDFIILDLFMPRMDGVTMLKKLRGSGEWGTEVPVTVITNFLTKVSREEVLAYNIYSFIVKTDLKLPKLIEAVKNKLFASGNS</sequence>
<reference evidence="5 6" key="1">
    <citation type="journal article" date="2016" name="Nat. Commun.">
        <title>Thousands of microbial genomes shed light on interconnected biogeochemical processes in an aquifer system.</title>
        <authorList>
            <person name="Anantharaman K."/>
            <person name="Brown C.T."/>
            <person name="Hug L.A."/>
            <person name="Sharon I."/>
            <person name="Castelle C.J."/>
            <person name="Probst A.J."/>
            <person name="Thomas B.C."/>
            <person name="Singh A."/>
            <person name="Wilkins M.J."/>
            <person name="Karaoz U."/>
            <person name="Brodie E.L."/>
            <person name="Williams K.H."/>
            <person name="Hubbard S.S."/>
            <person name="Banfield J.F."/>
        </authorList>
    </citation>
    <scope>NUCLEOTIDE SEQUENCE [LARGE SCALE GENOMIC DNA]</scope>
</reference>
<evidence type="ECO:0000256" key="3">
    <source>
        <dbReference type="PROSITE-ProRule" id="PRU00169"/>
    </source>
</evidence>
<dbReference type="PANTHER" id="PTHR44591:SF14">
    <property type="entry name" value="PROTEIN PILG"/>
    <property type="match status" value="1"/>
</dbReference>
<proteinExistence type="predicted"/>
<dbReference type="GO" id="GO:0000160">
    <property type="term" value="P:phosphorelay signal transduction system"/>
    <property type="evidence" value="ECO:0007669"/>
    <property type="project" value="UniProtKB-KW"/>
</dbReference>
<keyword evidence="2" id="KW-0902">Two-component regulatory system</keyword>
<dbReference type="Proteomes" id="UP000178197">
    <property type="component" value="Unassembled WGS sequence"/>
</dbReference>
<dbReference type="AlphaFoldDB" id="A0A1F8FDX8"/>
<evidence type="ECO:0000313" key="5">
    <source>
        <dbReference type="EMBL" id="OGN11343.1"/>
    </source>
</evidence>
<accession>A0A1F8FDX8</accession>
<dbReference type="CDD" id="cd17574">
    <property type="entry name" value="REC_OmpR"/>
    <property type="match status" value="1"/>
</dbReference>
<dbReference type="SMART" id="SM00448">
    <property type="entry name" value="REC"/>
    <property type="match status" value="1"/>
</dbReference>
<evidence type="ECO:0000313" key="6">
    <source>
        <dbReference type="Proteomes" id="UP000178197"/>
    </source>
</evidence>
<keyword evidence="1 3" id="KW-0597">Phosphoprotein</keyword>
<evidence type="ECO:0000256" key="2">
    <source>
        <dbReference type="ARBA" id="ARBA00023012"/>
    </source>
</evidence>